<organism evidence="5 6">
    <name type="scientific">Sugiyamaella lignohabitans</name>
    <dbReference type="NCBI Taxonomy" id="796027"/>
    <lineage>
        <taxon>Eukaryota</taxon>
        <taxon>Fungi</taxon>
        <taxon>Dikarya</taxon>
        <taxon>Ascomycota</taxon>
        <taxon>Saccharomycotina</taxon>
        <taxon>Dipodascomycetes</taxon>
        <taxon>Dipodascales</taxon>
        <taxon>Trichomonascaceae</taxon>
        <taxon>Sugiyamaella</taxon>
    </lineage>
</organism>
<dbReference type="RefSeq" id="XP_018735635.1">
    <property type="nucleotide sequence ID" value="XM_018878320.1"/>
</dbReference>
<evidence type="ECO:0000256" key="4">
    <source>
        <dbReference type="SAM" id="MobiDB-lite"/>
    </source>
</evidence>
<evidence type="ECO:0000256" key="2">
    <source>
        <dbReference type="ARBA" id="ARBA00022763"/>
    </source>
</evidence>
<feature type="region of interest" description="Disordered" evidence="4">
    <location>
        <begin position="1"/>
        <end position="36"/>
    </location>
</feature>
<dbReference type="AlphaFoldDB" id="A0A167DQ45"/>
<dbReference type="GO" id="GO:0005634">
    <property type="term" value="C:nucleus"/>
    <property type="evidence" value="ECO:0007669"/>
    <property type="project" value="UniProtKB-SubCell"/>
</dbReference>
<accession>A0A167DQ45</accession>
<proteinExistence type="predicted"/>
<keyword evidence="2" id="KW-0227">DNA damage</keyword>
<feature type="compositionally biased region" description="Polar residues" evidence="4">
    <location>
        <begin position="81"/>
        <end position="106"/>
    </location>
</feature>
<dbReference type="Proteomes" id="UP000189580">
    <property type="component" value="Chromosome a"/>
</dbReference>
<dbReference type="GO" id="GO:0000077">
    <property type="term" value="P:DNA damage checkpoint signaling"/>
    <property type="evidence" value="ECO:0007669"/>
    <property type="project" value="InterPro"/>
</dbReference>
<feature type="region of interest" description="Disordered" evidence="4">
    <location>
        <begin position="69"/>
        <end position="173"/>
    </location>
</feature>
<keyword evidence="3" id="KW-0539">Nucleus</keyword>
<dbReference type="GeneID" id="30033243"/>
<name>A0A167DQ45_9ASCO</name>
<dbReference type="EMBL" id="CP014501">
    <property type="protein sequence ID" value="ANB13158.1"/>
    <property type="molecule type" value="Genomic_DNA"/>
</dbReference>
<feature type="compositionally biased region" description="Polar residues" evidence="4">
    <location>
        <begin position="149"/>
        <end position="158"/>
    </location>
</feature>
<dbReference type="InterPro" id="IPR018622">
    <property type="entry name" value="DNA_damage_chkpnt_Lcd1"/>
</dbReference>
<evidence type="ECO:0000313" key="5">
    <source>
        <dbReference type="EMBL" id="ANB13158.1"/>
    </source>
</evidence>
<gene>
    <name evidence="5" type="ORF">AWJ20_1440</name>
</gene>
<feature type="compositionally biased region" description="Basic and acidic residues" evidence="4">
    <location>
        <begin position="114"/>
        <end position="124"/>
    </location>
</feature>
<sequence length="709" mass="79444">MTGENAILRSNLSRKDEEHTRSVGEFIASQTKSKDDHMKQIEVLKKEVERLRVEKMFLSNEVQEVSLAMRASKGKREKVESATNAQTDTGHSTHANGAQETTPDNSPSKKRVKRDLEASFRDGFDIPPNSPSRRRRRQEALRQMRRVPVSNSTRSSPSKSHRNRDIGFGEDEEGGDFVMVDEVSIDPGARHPRSASVSKHSTPTTNRIKEITGLELASTAETINVTSDYIQKNLEMDFYMAVKTHKLPESTQTTIQMLDKIKFKACGLGTYLLDDVFVSKSSDSDLGFFRRCIDVCTYMRFEPNPEVNENEWPLDAGYLVLHLLDTAIAADPIRFISNESILLETIRMLVQFVEHGLSVTLNSPFSLPSESEIPWFKCITIDSEKATKTSLMICALDVLETVVLSCSLDANSSKACWSTIPFRLINSLLLSPNQHHITTNILVKTLRMLIPSITEGMLGPIVTDSPNTPSVESRAKAQLDQEQLIISTLVRHISQSQKFEQSLVLLFAGLESDYSGSPSIGRSNSITPLYIQTHRKSKGLDIGRNNDSNVNYELYITNAFETINLRRTIIQFFTALLLRRGVGLLVNKSLLVGTLTQAISHELDDIYECPQDSSDMGRVQFVNASVRLFHAIWTLSDDKPQLTRSLYGDAGHENLVAMARIALSEYPDPSKPSPAVRFDADVIDRSRDILEQCITLTEADEIYLSMYAT</sequence>
<dbReference type="KEGG" id="slb:AWJ20_1440"/>
<evidence type="ECO:0000256" key="1">
    <source>
        <dbReference type="ARBA" id="ARBA00004123"/>
    </source>
</evidence>
<evidence type="ECO:0000256" key="3">
    <source>
        <dbReference type="ARBA" id="ARBA00023242"/>
    </source>
</evidence>
<evidence type="ECO:0000313" key="6">
    <source>
        <dbReference type="Proteomes" id="UP000189580"/>
    </source>
</evidence>
<keyword evidence="6" id="KW-1185">Reference proteome</keyword>
<reference evidence="5 6" key="1">
    <citation type="submission" date="2016-02" db="EMBL/GenBank/DDBJ databases">
        <title>Complete genome sequence and transcriptome regulation of the pentose utilising yeast Sugiyamaella lignohabitans.</title>
        <authorList>
            <person name="Bellasio M."/>
            <person name="Peymann A."/>
            <person name="Valli M."/>
            <person name="Sipitzky M."/>
            <person name="Graf A."/>
            <person name="Sauer M."/>
            <person name="Marx H."/>
            <person name="Mattanovich D."/>
        </authorList>
    </citation>
    <scope>NUCLEOTIDE SEQUENCE [LARGE SCALE GENOMIC DNA]</scope>
    <source>
        <strain evidence="5 6">CBS 10342</strain>
    </source>
</reference>
<comment type="subcellular location">
    <subcellularLocation>
        <location evidence="1">Nucleus</location>
    </subcellularLocation>
</comment>
<feature type="compositionally biased region" description="Basic and acidic residues" evidence="4">
    <location>
        <begin position="13"/>
        <end position="22"/>
    </location>
</feature>
<dbReference type="Pfam" id="PF09798">
    <property type="entry name" value="LCD1"/>
    <property type="match status" value="2"/>
</dbReference>
<protein>
    <submittedName>
        <fullName evidence="5">DNA repair protein rad26</fullName>
    </submittedName>
</protein>